<evidence type="ECO:0000256" key="1">
    <source>
        <dbReference type="ARBA" id="ARBA00004123"/>
    </source>
</evidence>
<feature type="compositionally biased region" description="Basic and acidic residues" evidence="12">
    <location>
        <begin position="369"/>
        <end position="378"/>
    </location>
</feature>
<dbReference type="SMART" id="SM01284">
    <property type="entry name" value="ECSIT_Cterm"/>
    <property type="match status" value="1"/>
</dbReference>
<evidence type="ECO:0000256" key="8">
    <source>
        <dbReference type="ARBA" id="ARBA00022859"/>
    </source>
</evidence>
<dbReference type="PANTHER" id="PTHR13113:SF1">
    <property type="entry name" value="EVOLUTIONARILY CONSERVED SIGNALING INTERMEDIATE IN TOLL PATHWAY, MITOCHONDRIAL"/>
    <property type="match status" value="1"/>
</dbReference>
<dbReference type="Pfam" id="PF14784">
    <property type="entry name" value="ECSIT_C"/>
    <property type="match status" value="1"/>
</dbReference>
<sequence>KAASSSLSVAFRSFCIPSGAVSSSRFVSSEPSKPEEVRLAHIERQFDAVPRESRDKKAFLAAIAVFKERRSRQHVEFINSALKYVKEYGVHKELDTYKALLNIFPKGKMIPQNTFQRIMLHYPQQQNCCVKVLDEMEWHGVQPDKEIHDIVVNAFGEWNFATKKIKRMLFWMPKLKYSNKYIDRRHIEGKNLTAAELSGHALKMMSRDPATTLDFIKLSDGPSSSSSDAHLEDDWIVSAQSVQQRRIIAGLQEGTKITVDGPFRVYIMEHAIQYVKMTSPPLEKSFEEFEKHDMIGREDFSDWFSEWTKDRSGRGRSVQEQKDETVLAMAVFSNNDNQSADKWIRHLQKSSPALEKMMVHLRIDKGDEMFNTEKKDDTENVQQAKTSSIDSS</sequence>
<dbReference type="PANTHER" id="PTHR13113">
    <property type="entry name" value="ECSIT EVOLUTIONARILY CONSERVED SIGNALING INTERMEDIATE IN TOLL PATHWAYS"/>
    <property type="match status" value="1"/>
</dbReference>
<reference evidence="14" key="1">
    <citation type="submission" date="2023-10" db="EMBL/GenBank/DDBJ databases">
        <title>Genome assembly of Pristionchus species.</title>
        <authorList>
            <person name="Yoshida K."/>
            <person name="Sommer R.J."/>
        </authorList>
    </citation>
    <scope>NUCLEOTIDE SEQUENCE</scope>
    <source>
        <strain evidence="14">RS0144</strain>
    </source>
</reference>
<evidence type="ECO:0000256" key="3">
    <source>
        <dbReference type="ARBA" id="ARBA00004496"/>
    </source>
</evidence>
<dbReference type="GO" id="GO:0045087">
    <property type="term" value="P:innate immune response"/>
    <property type="evidence" value="ECO:0007669"/>
    <property type="project" value="UniProtKB-KW"/>
</dbReference>
<keyword evidence="15" id="KW-1185">Reference proteome</keyword>
<protein>
    <recommendedName>
        <fullName evidence="5">Evolutionarily conserved signaling intermediate in Toll pathway, mitochondrial</fullName>
    </recommendedName>
</protein>
<evidence type="ECO:0000313" key="15">
    <source>
        <dbReference type="Proteomes" id="UP001432027"/>
    </source>
</evidence>
<evidence type="ECO:0000259" key="13">
    <source>
        <dbReference type="SMART" id="SM01284"/>
    </source>
</evidence>
<dbReference type="GO" id="GO:0007178">
    <property type="term" value="P:cell surface receptor protein serine/threonine kinase signaling pathway"/>
    <property type="evidence" value="ECO:0007669"/>
    <property type="project" value="TreeGrafter"/>
</dbReference>
<organism evidence="14 15">
    <name type="scientific">Pristionchus entomophagus</name>
    <dbReference type="NCBI Taxonomy" id="358040"/>
    <lineage>
        <taxon>Eukaryota</taxon>
        <taxon>Metazoa</taxon>
        <taxon>Ecdysozoa</taxon>
        <taxon>Nematoda</taxon>
        <taxon>Chromadorea</taxon>
        <taxon>Rhabditida</taxon>
        <taxon>Rhabditina</taxon>
        <taxon>Diplogasteromorpha</taxon>
        <taxon>Diplogasteroidea</taxon>
        <taxon>Neodiplogasteridae</taxon>
        <taxon>Pristionchus</taxon>
    </lineage>
</organism>
<dbReference type="InterPro" id="IPR010418">
    <property type="entry name" value="ECSIT"/>
</dbReference>
<evidence type="ECO:0000256" key="6">
    <source>
        <dbReference type="ARBA" id="ARBA00022490"/>
    </source>
</evidence>
<keyword evidence="6" id="KW-0963">Cytoplasm</keyword>
<evidence type="ECO:0000256" key="7">
    <source>
        <dbReference type="ARBA" id="ARBA00022588"/>
    </source>
</evidence>
<evidence type="ECO:0000256" key="9">
    <source>
        <dbReference type="ARBA" id="ARBA00022946"/>
    </source>
</evidence>
<feature type="non-terminal residue" evidence="14">
    <location>
        <position position="1"/>
    </location>
</feature>
<accession>A0AAV5TEX0</accession>
<name>A0AAV5TEX0_9BILA</name>
<dbReference type="EMBL" id="BTSX01000004">
    <property type="protein sequence ID" value="GMS91644.1"/>
    <property type="molecule type" value="Genomic_DNA"/>
</dbReference>
<comment type="caution">
    <text evidence="14">The sequence shown here is derived from an EMBL/GenBank/DDBJ whole genome shotgun (WGS) entry which is preliminary data.</text>
</comment>
<comment type="subcellular location">
    <subcellularLocation>
        <location evidence="3">Cytoplasm</location>
    </subcellularLocation>
    <subcellularLocation>
        <location evidence="2">Mitochondrion</location>
    </subcellularLocation>
    <subcellularLocation>
        <location evidence="1">Nucleus</location>
    </subcellularLocation>
</comment>
<comment type="similarity">
    <text evidence="4">Belongs to the ECSIT family.</text>
</comment>
<dbReference type="InterPro" id="IPR029342">
    <property type="entry name" value="ECIST_C"/>
</dbReference>
<dbReference type="Proteomes" id="UP001432027">
    <property type="component" value="Unassembled WGS sequence"/>
</dbReference>
<evidence type="ECO:0000313" key="14">
    <source>
        <dbReference type="EMBL" id="GMS91644.1"/>
    </source>
</evidence>
<keyword evidence="7" id="KW-0399">Innate immunity</keyword>
<keyword evidence="8" id="KW-0391">Immunity</keyword>
<keyword evidence="9" id="KW-0809">Transit peptide</keyword>
<evidence type="ECO:0000256" key="12">
    <source>
        <dbReference type="SAM" id="MobiDB-lite"/>
    </source>
</evidence>
<evidence type="ECO:0000256" key="4">
    <source>
        <dbReference type="ARBA" id="ARBA00007674"/>
    </source>
</evidence>
<dbReference type="Pfam" id="PF06239">
    <property type="entry name" value="ECSIT_N"/>
    <property type="match status" value="1"/>
</dbReference>
<keyword evidence="10" id="KW-0496">Mitochondrion</keyword>
<evidence type="ECO:0000256" key="11">
    <source>
        <dbReference type="ARBA" id="ARBA00023242"/>
    </source>
</evidence>
<feature type="compositionally biased region" description="Polar residues" evidence="12">
    <location>
        <begin position="380"/>
        <end position="392"/>
    </location>
</feature>
<feature type="region of interest" description="Disordered" evidence="12">
    <location>
        <begin position="369"/>
        <end position="392"/>
    </location>
</feature>
<dbReference type="InterPro" id="IPR046448">
    <property type="entry name" value="ECSIT_N"/>
</dbReference>
<keyword evidence="11" id="KW-0539">Nucleus</keyword>
<gene>
    <name evidence="14" type="ORF">PENTCL1PPCAC_13819</name>
</gene>
<evidence type="ECO:0000256" key="5">
    <source>
        <dbReference type="ARBA" id="ARBA00019998"/>
    </source>
</evidence>
<evidence type="ECO:0000256" key="10">
    <source>
        <dbReference type="ARBA" id="ARBA00023128"/>
    </source>
</evidence>
<dbReference type="AlphaFoldDB" id="A0AAV5TEX0"/>
<dbReference type="GO" id="GO:0005739">
    <property type="term" value="C:mitochondrion"/>
    <property type="evidence" value="ECO:0007669"/>
    <property type="project" value="UniProtKB-SubCell"/>
</dbReference>
<feature type="domain" description="ECSIT C-terminal" evidence="13">
    <location>
        <begin position="241"/>
        <end position="364"/>
    </location>
</feature>
<proteinExistence type="inferred from homology"/>
<evidence type="ECO:0000256" key="2">
    <source>
        <dbReference type="ARBA" id="ARBA00004173"/>
    </source>
</evidence>
<dbReference type="GO" id="GO:0005634">
    <property type="term" value="C:nucleus"/>
    <property type="evidence" value="ECO:0007669"/>
    <property type="project" value="UniProtKB-SubCell"/>
</dbReference>